<dbReference type="EMBL" id="ML208272">
    <property type="protein sequence ID" value="TFK73909.1"/>
    <property type="molecule type" value="Genomic_DNA"/>
</dbReference>
<keyword evidence="2" id="KW-1185">Reference proteome</keyword>
<name>A0ACD3B881_9AGAR</name>
<protein>
    <submittedName>
        <fullName evidence="1">Uncharacterized protein</fullName>
    </submittedName>
</protein>
<organism evidence="1 2">
    <name type="scientific">Pluteus cervinus</name>
    <dbReference type="NCBI Taxonomy" id="181527"/>
    <lineage>
        <taxon>Eukaryota</taxon>
        <taxon>Fungi</taxon>
        <taxon>Dikarya</taxon>
        <taxon>Basidiomycota</taxon>
        <taxon>Agaricomycotina</taxon>
        <taxon>Agaricomycetes</taxon>
        <taxon>Agaricomycetidae</taxon>
        <taxon>Agaricales</taxon>
        <taxon>Pluteineae</taxon>
        <taxon>Pluteaceae</taxon>
        <taxon>Pluteus</taxon>
    </lineage>
</organism>
<accession>A0ACD3B881</accession>
<evidence type="ECO:0000313" key="2">
    <source>
        <dbReference type="Proteomes" id="UP000308600"/>
    </source>
</evidence>
<evidence type="ECO:0000313" key="1">
    <source>
        <dbReference type="EMBL" id="TFK73909.1"/>
    </source>
</evidence>
<reference evidence="1 2" key="1">
    <citation type="journal article" date="2019" name="Nat. Ecol. Evol.">
        <title>Megaphylogeny resolves global patterns of mushroom evolution.</title>
        <authorList>
            <person name="Varga T."/>
            <person name="Krizsan K."/>
            <person name="Foldi C."/>
            <person name="Dima B."/>
            <person name="Sanchez-Garcia M."/>
            <person name="Sanchez-Ramirez S."/>
            <person name="Szollosi G.J."/>
            <person name="Szarkandi J.G."/>
            <person name="Papp V."/>
            <person name="Albert L."/>
            <person name="Andreopoulos W."/>
            <person name="Angelini C."/>
            <person name="Antonin V."/>
            <person name="Barry K.W."/>
            <person name="Bougher N.L."/>
            <person name="Buchanan P."/>
            <person name="Buyck B."/>
            <person name="Bense V."/>
            <person name="Catcheside P."/>
            <person name="Chovatia M."/>
            <person name="Cooper J."/>
            <person name="Damon W."/>
            <person name="Desjardin D."/>
            <person name="Finy P."/>
            <person name="Geml J."/>
            <person name="Haridas S."/>
            <person name="Hughes K."/>
            <person name="Justo A."/>
            <person name="Karasinski D."/>
            <person name="Kautmanova I."/>
            <person name="Kiss B."/>
            <person name="Kocsube S."/>
            <person name="Kotiranta H."/>
            <person name="LaButti K.M."/>
            <person name="Lechner B.E."/>
            <person name="Liimatainen K."/>
            <person name="Lipzen A."/>
            <person name="Lukacs Z."/>
            <person name="Mihaltcheva S."/>
            <person name="Morgado L.N."/>
            <person name="Niskanen T."/>
            <person name="Noordeloos M.E."/>
            <person name="Ohm R.A."/>
            <person name="Ortiz-Santana B."/>
            <person name="Ovrebo C."/>
            <person name="Racz N."/>
            <person name="Riley R."/>
            <person name="Savchenko A."/>
            <person name="Shiryaev A."/>
            <person name="Soop K."/>
            <person name="Spirin V."/>
            <person name="Szebenyi C."/>
            <person name="Tomsovsky M."/>
            <person name="Tulloss R.E."/>
            <person name="Uehling J."/>
            <person name="Grigoriev I.V."/>
            <person name="Vagvolgyi C."/>
            <person name="Papp T."/>
            <person name="Martin F.M."/>
            <person name="Miettinen O."/>
            <person name="Hibbett D.S."/>
            <person name="Nagy L.G."/>
        </authorList>
    </citation>
    <scope>NUCLEOTIDE SEQUENCE [LARGE SCALE GENOMIC DNA]</scope>
    <source>
        <strain evidence="1 2">NL-1719</strain>
    </source>
</reference>
<sequence>MATPPKNLVVYDFDWSMSDQDTDRWIFEVNAPDIRRKMEDLEREVQWTDLVAQCLREGHAKGVTKAQILGALRIMPFHPAMIRAVTDLKAKGNTTFLCISNANSVFISTILESKNLSNLFDTIITNPAEWTEDGLLALSRRIPPDGPQHSCPIGCSANMCKGDELDGWLTKNGKTYESYDRIVYIGDGSNDFCPIVKLRSQDLALCRNFGGLKKRIVRDGEKFGLRCQVKHWTGAWEVEETFSEL</sequence>
<dbReference type="Proteomes" id="UP000308600">
    <property type="component" value="Unassembled WGS sequence"/>
</dbReference>
<proteinExistence type="predicted"/>
<gene>
    <name evidence="1" type="ORF">BDN72DRAFT_834235</name>
</gene>